<dbReference type="AlphaFoldDB" id="A0AAN8ZPS1"/>
<proteinExistence type="predicted"/>
<name>A0AAN8ZPS1_HALRR</name>
<feature type="region of interest" description="Disordered" evidence="1">
    <location>
        <begin position="289"/>
        <end position="365"/>
    </location>
</feature>
<evidence type="ECO:0000256" key="1">
    <source>
        <dbReference type="SAM" id="MobiDB-lite"/>
    </source>
</evidence>
<feature type="transmembrane region" description="Helical" evidence="2">
    <location>
        <begin position="257"/>
        <end position="277"/>
    </location>
</feature>
<evidence type="ECO:0000313" key="3">
    <source>
        <dbReference type="EMBL" id="KAK7028013.1"/>
    </source>
</evidence>
<accession>A0AAN8ZPS1</accession>
<feature type="compositionally biased region" description="Low complexity" evidence="1">
    <location>
        <begin position="311"/>
        <end position="329"/>
    </location>
</feature>
<reference evidence="3 4" key="1">
    <citation type="submission" date="2023-11" db="EMBL/GenBank/DDBJ databases">
        <title>Halocaridina rubra genome assembly.</title>
        <authorList>
            <person name="Smith C."/>
        </authorList>
    </citation>
    <scope>NUCLEOTIDE SEQUENCE [LARGE SCALE GENOMIC DNA]</scope>
    <source>
        <strain evidence="3">EP-1</strain>
        <tissue evidence="3">Whole</tissue>
    </source>
</reference>
<keyword evidence="2" id="KW-0472">Membrane</keyword>
<feature type="compositionally biased region" description="Polar residues" evidence="1">
    <location>
        <begin position="330"/>
        <end position="345"/>
    </location>
</feature>
<feature type="compositionally biased region" description="Polar residues" evidence="1">
    <location>
        <begin position="382"/>
        <end position="421"/>
    </location>
</feature>
<dbReference type="Proteomes" id="UP001381693">
    <property type="component" value="Unassembled WGS sequence"/>
</dbReference>
<comment type="caution">
    <text evidence="3">The sequence shown here is derived from an EMBL/GenBank/DDBJ whole genome shotgun (WGS) entry which is preliminary data.</text>
</comment>
<protein>
    <submittedName>
        <fullName evidence="3">Uncharacterized protein</fullName>
    </submittedName>
</protein>
<feature type="region of interest" description="Disordered" evidence="1">
    <location>
        <begin position="382"/>
        <end position="441"/>
    </location>
</feature>
<dbReference type="EMBL" id="JAXCGZ010022666">
    <property type="protein sequence ID" value="KAK7028013.1"/>
    <property type="molecule type" value="Genomic_DNA"/>
</dbReference>
<evidence type="ECO:0000313" key="4">
    <source>
        <dbReference type="Proteomes" id="UP001381693"/>
    </source>
</evidence>
<feature type="compositionally biased region" description="Low complexity" evidence="1">
    <location>
        <begin position="428"/>
        <end position="441"/>
    </location>
</feature>
<evidence type="ECO:0000256" key="2">
    <source>
        <dbReference type="SAM" id="Phobius"/>
    </source>
</evidence>
<keyword evidence="2" id="KW-0812">Transmembrane</keyword>
<gene>
    <name evidence="3" type="ORF">SK128_012936</name>
</gene>
<keyword evidence="2" id="KW-1133">Transmembrane helix</keyword>
<feature type="region of interest" description="Disordered" evidence="1">
    <location>
        <begin position="472"/>
        <end position="502"/>
    </location>
</feature>
<sequence>MRSYARLLYGPSYITLLLLILNIQTINGEIRLFNNSQMQQIETIRSGSSVRYILGISQEVEILLNLWVESTWNRRIFPAGNVTIPNLTPNTWHTFTIQHVFVKNEHALDVKQDGKSFIFNKLTRKMWKNAYKFREITLFAKGALEVSDNLPLEMSTTTTTTPATTTSATTTSATTTSATTTSATTTSATTTSATTSATTPTTTIITTTTSISTSIETASEITAAPATPTRSRNNIITNNIARAVDSGTQSDPKNDHFHILVTVLLVIAITSICLIIFRNRKTVFKSIAERVSKPRSSSESSCNPQNEPAISNNSENNSYPSSYNPLNPSDTSCNTSGLSEVTYTHSCHPKTPNHTPNHSDIGNHFRRSSEYSYDFPCSSENSYDFPSSPQTFKETQSTQERVYTPSSAADGSYSPPSSLDESANPLCSLGTSNNSSGASGTPNTFEAPLVSVDNSTVIYFEIYNIPQDALHGHKQDTTEEENDYASPTSPTTYWCEGNENHQ</sequence>
<keyword evidence="4" id="KW-1185">Reference proteome</keyword>
<feature type="region of interest" description="Disordered" evidence="1">
    <location>
        <begin position="155"/>
        <end position="198"/>
    </location>
</feature>
<organism evidence="3 4">
    <name type="scientific">Halocaridina rubra</name>
    <name type="common">Hawaiian red shrimp</name>
    <dbReference type="NCBI Taxonomy" id="373956"/>
    <lineage>
        <taxon>Eukaryota</taxon>
        <taxon>Metazoa</taxon>
        <taxon>Ecdysozoa</taxon>
        <taxon>Arthropoda</taxon>
        <taxon>Crustacea</taxon>
        <taxon>Multicrustacea</taxon>
        <taxon>Malacostraca</taxon>
        <taxon>Eumalacostraca</taxon>
        <taxon>Eucarida</taxon>
        <taxon>Decapoda</taxon>
        <taxon>Pleocyemata</taxon>
        <taxon>Caridea</taxon>
        <taxon>Atyoidea</taxon>
        <taxon>Atyidae</taxon>
        <taxon>Halocaridina</taxon>
    </lineage>
</organism>